<dbReference type="AlphaFoldDB" id="A0A1W4WJ79"/>
<dbReference type="FunFam" id="3.30.40.10:FF:000105">
    <property type="entry name" value="WD repeat and FYVE domain-containing protein 2"/>
    <property type="match status" value="1"/>
</dbReference>
<organism evidence="13 14">
    <name type="scientific">Agrilus planipennis</name>
    <name type="common">Emerald ash borer</name>
    <name type="synonym">Agrilus marcopoli</name>
    <dbReference type="NCBI Taxonomy" id="224129"/>
    <lineage>
        <taxon>Eukaryota</taxon>
        <taxon>Metazoa</taxon>
        <taxon>Ecdysozoa</taxon>
        <taxon>Arthropoda</taxon>
        <taxon>Hexapoda</taxon>
        <taxon>Insecta</taxon>
        <taxon>Pterygota</taxon>
        <taxon>Neoptera</taxon>
        <taxon>Endopterygota</taxon>
        <taxon>Coleoptera</taxon>
        <taxon>Polyphaga</taxon>
        <taxon>Elateriformia</taxon>
        <taxon>Buprestoidea</taxon>
        <taxon>Buprestidae</taxon>
        <taxon>Agrilinae</taxon>
        <taxon>Agrilus</taxon>
    </lineage>
</organism>
<dbReference type="GO" id="GO:0031623">
    <property type="term" value="P:receptor internalization"/>
    <property type="evidence" value="ECO:0007669"/>
    <property type="project" value="TreeGrafter"/>
</dbReference>
<evidence type="ECO:0000256" key="7">
    <source>
        <dbReference type="PIRNR" id="PIRNR036956"/>
    </source>
</evidence>
<comment type="function">
    <text evidence="7">Essential role in endosome membrane invagination and formation of multivesicular bodies, MVBs. Required during gastrulation and appears to regulate early embryonic signaling pathways. Inhibits tyrosine kinase receptor signaling by promoting degradation of the tyrosine-phosphorylated, active receptor, potentially by sorting activated receptors into MVBs. The MVBs are then trafficked to the lysosome where their contents are degraded.</text>
</comment>
<feature type="region of interest" description="Disordered" evidence="10">
    <location>
        <begin position="525"/>
        <end position="731"/>
    </location>
</feature>
<evidence type="ECO:0000259" key="11">
    <source>
        <dbReference type="PROSITE" id="PS50178"/>
    </source>
</evidence>
<feature type="compositionally biased region" description="Low complexity" evidence="10">
    <location>
        <begin position="654"/>
        <end position="665"/>
    </location>
</feature>
<dbReference type="PANTHER" id="PTHR46275:SF1">
    <property type="entry name" value="HEPATOCYTE GROWTH FACTOR-REGULATED TYROSINE KINASE SUBSTRATE"/>
    <property type="match status" value="1"/>
</dbReference>
<dbReference type="Pfam" id="PF00790">
    <property type="entry name" value="VHS"/>
    <property type="match status" value="1"/>
</dbReference>
<dbReference type="SMART" id="SM00064">
    <property type="entry name" value="FYVE"/>
    <property type="match status" value="1"/>
</dbReference>
<feature type="region of interest" description="Disordered" evidence="10">
    <location>
        <begin position="296"/>
        <end position="320"/>
    </location>
</feature>
<feature type="region of interest" description="Disordered" evidence="10">
    <location>
        <begin position="244"/>
        <end position="263"/>
    </location>
</feature>
<keyword evidence="14" id="KW-0418">Kinase</keyword>
<dbReference type="RefSeq" id="XP_018323996.1">
    <property type="nucleotide sequence ID" value="XM_018468494.2"/>
</dbReference>
<dbReference type="InterPro" id="IPR003903">
    <property type="entry name" value="UIM_dom"/>
</dbReference>
<evidence type="ECO:0000313" key="14">
    <source>
        <dbReference type="RefSeq" id="XP_018323996.1"/>
    </source>
</evidence>
<keyword evidence="6" id="KW-0862">Zinc</keyword>
<keyword evidence="14" id="KW-0808">Transferase</keyword>
<dbReference type="InterPro" id="IPR002014">
    <property type="entry name" value="VHS_dom"/>
</dbReference>
<keyword evidence="9" id="KW-0175">Coiled coil</keyword>
<sequence>MFRSTAFDKCLDKATSNLLMEADWPSILQICDLVRQNDVQPKYVFTSLRKKLFSPNPHTAYYALQVLESLVKNCGAPIHDELTTKANCDMLLELTKKTQHENVRQKLLELIQVWNFAFRKNPKHNSLKELMNSLKADGYKFPTLRESDAMFMSDSAPAWADGDVCHRCRVAFSMVQRKHHCRACGQVFCGQCSQKTISLPKFGIEKEVRVCDSCFAQETRPATSKTNSGKQEDSQLPAEYLASSLAQQSQMPPRKTEDELREEEELNLAIALSQSEAEAKEKEKMKVTAELFTPNKVVSEARPKERSPSPPSEEQTNPELARYLDRTYWENRQTTEQNDTKRATSPSAPATAPVQNNVSKPQTNGISDSELNDFIETLKSQVEIFINRMKSNSSRGRSIACDSSVQTLFMNITAMHSQLLRYIQQHDDQRLYYERLQDKLTQVKDARAALDALREEHREKLRKQAEEAERQRQQQMAHKLEIMRKKKQEYLQYQRQLALQRIQEQEREMQMRQEQQKQQYLVGSQFGTFSGSPAHNQPFPPPQPSNSVPYNYSYPQMSLPPNMPGPASGGPGPQPMWNNANMRMASMPPGFGPGAIPQGVLQKNQSQGLPPPGQNTPLPNQVLSQSAQSLPQIPQGLPQSGPPGMPQPGPPGLPQHGPGLPQPGQNLPPHPGQGLPHAGPSIPPPEQRGHPQSLPQHLQNLSLTQGQYQPQGGQGSNHNEDAQTAELISFD</sequence>
<dbReference type="GO" id="GO:0016301">
    <property type="term" value="F:kinase activity"/>
    <property type="evidence" value="ECO:0007669"/>
    <property type="project" value="UniProtKB-KW"/>
</dbReference>
<feature type="compositionally biased region" description="Polar residues" evidence="10">
    <location>
        <begin position="354"/>
        <end position="367"/>
    </location>
</feature>
<evidence type="ECO:0000256" key="2">
    <source>
        <dbReference type="ARBA" id="ARBA00022490"/>
    </source>
</evidence>
<protein>
    <recommendedName>
        <fullName evidence="1 7">Hepatocyte growth factor-regulated tyrosine kinase substrate</fullName>
    </recommendedName>
</protein>
<feature type="compositionally biased region" description="Low complexity" evidence="10">
    <location>
        <begin position="343"/>
        <end position="353"/>
    </location>
</feature>
<evidence type="ECO:0000259" key="12">
    <source>
        <dbReference type="PROSITE" id="PS50179"/>
    </source>
</evidence>
<dbReference type="SMART" id="SM00288">
    <property type="entry name" value="VHS"/>
    <property type="match status" value="1"/>
</dbReference>
<dbReference type="CDD" id="cd03569">
    <property type="entry name" value="VHS_Hrs"/>
    <property type="match status" value="1"/>
</dbReference>
<dbReference type="InterPro" id="IPR017455">
    <property type="entry name" value="Znf_FYVE-rel"/>
</dbReference>
<dbReference type="GO" id="GO:0005938">
    <property type="term" value="C:cell cortex"/>
    <property type="evidence" value="ECO:0007669"/>
    <property type="project" value="UniProtKB-SubCell"/>
</dbReference>
<dbReference type="PANTHER" id="PTHR46275">
    <property type="entry name" value="HEPATOCYTE GROWTH FACTOR-REGULATED TYROSINE KINASE SUBSTRATE"/>
    <property type="match status" value="1"/>
</dbReference>
<dbReference type="CDD" id="cd21387">
    <property type="entry name" value="GAT_Hrs"/>
    <property type="match status" value="1"/>
</dbReference>
<dbReference type="SUPFAM" id="SSF57903">
    <property type="entry name" value="FYVE/PHD zinc finger"/>
    <property type="match status" value="1"/>
</dbReference>
<dbReference type="Gene3D" id="1.25.40.90">
    <property type="match status" value="1"/>
</dbReference>
<dbReference type="PIRSF" id="PIRSF036956">
    <property type="entry name" value="Hrs_Vps27"/>
    <property type="match status" value="1"/>
</dbReference>
<feature type="coiled-coil region" evidence="9">
    <location>
        <begin position="433"/>
        <end position="519"/>
    </location>
</feature>
<dbReference type="InterPro" id="IPR008942">
    <property type="entry name" value="ENTH_VHS"/>
</dbReference>
<dbReference type="InterPro" id="IPR011011">
    <property type="entry name" value="Znf_FYVE_PHD"/>
</dbReference>
<dbReference type="PROSITE" id="PS50178">
    <property type="entry name" value="ZF_FYVE"/>
    <property type="match status" value="1"/>
</dbReference>
<dbReference type="GO" id="GO:0043130">
    <property type="term" value="F:ubiquitin binding"/>
    <property type="evidence" value="ECO:0007669"/>
    <property type="project" value="InterPro"/>
</dbReference>
<evidence type="ECO:0000256" key="4">
    <source>
        <dbReference type="ARBA" id="ARBA00022723"/>
    </source>
</evidence>
<feature type="compositionally biased region" description="Polar residues" evidence="10">
    <location>
        <begin position="525"/>
        <end position="535"/>
    </location>
</feature>
<dbReference type="GO" id="GO:0048471">
    <property type="term" value="C:perinuclear region of cytoplasm"/>
    <property type="evidence" value="ECO:0007669"/>
    <property type="project" value="UniProtKB-SubCell"/>
</dbReference>
<evidence type="ECO:0000256" key="8">
    <source>
        <dbReference type="PROSITE-ProRule" id="PRU00091"/>
    </source>
</evidence>
<evidence type="ECO:0000256" key="5">
    <source>
        <dbReference type="ARBA" id="ARBA00022771"/>
    </source>
</evidence>
<dbReference type="GeneID" id="108736167"/>
<dbReference type="FunCoup" id="A0A1W4WJ79">
    <property type="interactions" value="1757"/>
</dbReference>
<dbReference type="InterPro" id="IPR017073">
    <property type="entry name" value="HGS/VPS27"/>
</dbReference>
<keyword evidence="5 8" id="KW-0863">Zinc-finger</keyword>
<dbReference type="GO" id="GO:0035091">
    <property type="term" value="F:phosphatidylinositol binding"/>
    <property type="evidence" value="ECO:0007669"/>
    <property type="project" value="InterPro"/>
</dbReference>
<dbReference type="GO" id="GO:0005769">
    <property type="term" value="C:early endosome"/>
    <property type="evidence" value="ECO:0007669"/>
    <property type="project" value="TreeGrafter"/>
</dbReference>
<feature type="region of interest" description="Disordered" evidence="10">
    <location>
        <begin position="334"/>
        <end position="367"/>
    </location>
</feature>
<evidence type="ECO:0000256" key="10">
    <source>
        <dbReference type="SAM" id="MobiDB-lite"/>
    </source>
</evidence>
<evidence type="ECO:0000313" key="13">
    <source>
        <dbReference type="Proteomes" id="UP000192223"/>
    </source>
</evidence>
<dbReference type="PROSITE" id="PS50330">
    <property type="entry name" value="UIM"/>
    <property type="match status" value="1"/>
</dbReference>
<proteinExistence type="predicted"/>
<keyword evidence="13" id="KW-1185">Reference proteome</keyword>
<dbReference type="GO" id="GO:0008270">
    <property type="term" value="F:zinc ion binding"/>
    <property type="evidence" value="ECO:0007669"/>
    <property type="project" value="UniProtKB-KW"/>
</dbReference>
<evidence type="ECO:0000256" key="1">
    <source>
        <dbReference type="ARBA" id="ARBA00015450"/>
    </source>
</evidence>
<dbReference type="PROSITE" id="PS50179">
    <property type="entry name" value="VHS"/>
    <property type="match status" value="1"/>
</dbReference>
<reference evidence="14" key="1">
    <citation type="submission" date="2025-08" db="UniProtKB">
        <authorList>
            <consortium name="RefSeq"/>
        </authorList>
    </citation>
    <scope>IDENTIFICATION</scope>
    <source>
        <tissue evidence="14">Entire body</tissue>
    </source>
</reference>
<evidence type="ECO:0000256" key="3">
    <source>
        <dbReference type="ARBA" id="ARBA00022553"/>
    </source>
</evidence>
<dbReference type="CTD" id="33458"/>
<dbReference type="InterPro" id="IPR000306">
    <property type="entry name" value="Znf_FYVE"/>
</dbReference>
<dbReference type="InterPro" id="IPR024641">
    <property type="entry name" value="HRS_helical"/>
</dbReference>
<keyword evidence="3" id="KW-0597">Phosphoprotein</keyword>
<feature type="domain" description="FYVE-type" evidence="11">
    <location>
        <begin position="159"/>
        <end position="219"/>
    </location>
</feature>
<dbReference type="STRING" id="224129.A0A1W4WJ79"/>
<dbReference type="Proteomes" id="UP000192223">
    <property type="component" value="Unplaced"/>
</dbReference>
<dbReference type="GO" id="GO:0032456">
    <property type="term" value="P:endocytic recycling"/>
    <property type="evidence" value="ECO:0007669"/>
    <property type="project" value="TreeGrafter"/>
</dbReference>
<dbReference type="Pfam" id="PF12210">
    <property type="entry name" value="Hrs_helical"/>
    <property type="match status" value="1"/>
</dbReference>
<accession>A0A1W4WJ79</accession>
<dbReference type="KEGG" id="apln:108736167"/>
<dbReference type="InParanoid" id="A0A1W4WJ79"/>
<feature type="compositionally biased region" description="Low complexity" evidence="10">
    <location>
        <begin position="630"/>
        <end position="639"/>
    </location>
</feature>
<feature type="domain" description="VHS" evidence="12">
    <location>
        <begin position="14"/>
        <end position="142"/>
    </location>
</feature>
<dbReference type="Gene3D" id="1.20.5.1940">
    <property type="match status" value="1"/>
</dbReference>
<dbReference type="InterPro" id="IPR013083">
    <property type="entry name" value="Znf_RING/FYVE/PHD"/>
</dbReference>
<gene>
    <name evidence="14" type="primary">LOC108736167</name>
</gene>
<feature type="compositionally biased region" description="Low complexity" evidence="10">
    <location>
        <begin position="545"/>
        <end position="556"/>
    </location>
</feature>
<comment type="subcellular location">
    <subcellularLocation>
        <location evidence="7">Cytoplasm</location>
        <location evidence="7">Cell cortex</location>
    </subcellularLocation>
    <subcellularLocation>
        <location evidence="7">Cytoplasm</location>
        <location evidence="7">Perinuclear region</location>
    </subcellularLocation>
</comment>
<dbReference type="Gene3D" id="3.30.40.10">
    <property type="entry name" value="Zinc/RING finger domain, C3HC4 (zinc finger)"/>
    <property type="match status" value="1"/>
</dbReference>
<dbReference type="SUPFAM" id="SSF48464">
    <property type="entry name" value="ENTH/VHS domain"/>
    <property type="match status" value="1"/>
</dbReference>
<feature type="compositionally biased region" description="Polar residues" evidence="10">
    <location>
        <begin position="693"/>
        <end position="704"/>
    </location>
</feature>
<evidence type="ECO:0000256" key="9">
    <source>
        <dbReference type="SAM" id="Coils"/>
    </source>
</evidence>
<dbReference type="OrthoDB" id="957735at2759"/>
<feature type="compositionally biased region" description="Pro residues" evidence="10">
    <location>
        <begin position="640"/>
        <end position="653"/>
    </location>
</feature>
<feature type="compositionally biased region" description="Polar residues" evidence="10">
    <location>
        <begin position="615"/>
        <end position="629"/>
    </location>
</feature>
<dbReference type="CDD" id="cd15720">
    <property type="entry name" value="FYVE_Hrs"/>
    <property type="match status" value="1"/>
</dbReference>
<name>A0A1W4WJ79_AGRPL</name>
<keyword evidence="2" id="KW-0963">Cytoplasm</keyword>
<evidence type="ECO:0000256" key="6">
    <source>
        <dbReference type="ARBA" id="ARBA00022833"/>
    </source>
</evidence>
<dbReference type="Pfam" id="PF01363">
    <property type="entry name" value="FYVE"/>
    <property type="match status" value="1"/>
</dbReference>
<keyword evidence="4" id="KW-0479">Metal-binding</keyword>